<gene>
    <name evidence="5" type="ORF">B0A48_17738</name>
</gene>
<organism evidence="5 6">
    <name type="scientific">Cryoendolithus antarcticus</name>
    <dbReference type="NCBI Taxonomy" id="1507870"/>
    <lineage>
        <taxon>Eukaryota</taxon>
        <taxon>Fungi</taxon>
        <taxon>Dikarya</taxon>
        <taxon>Ascomycota</taxon>
        <taxon>Pezizomycotina</taxon>
        <taxon>Dothideomycetes</taxon>
        <taxon>Dothideomycetidae</taxon>
        <taxon>Cladosporiales</taxon>
        <taxon>Cladosporiaceae</taxon>
        <taxon>Cryoendolithus</taxon>
    </lineage>
</organism>
<keyword evidence="4" id="KW-0472">Membrane</keyword>
<keyword evidence="3" id="KW-0496">Mitochondrion</keyword>
<dbReference type="OrthoDB" id="5511599at2759"/>
<evidence type="ECO:0000313" key="5">
    <source>
        <dbReference type="EMBL" id="OQN95901.1"/>
    </source>
</evidence>
<evidence type="ECO:0000256" key="4">
    <source>
        <dbReference type="ARBA" id="ARBA00023136"/>
    </source>
</evidence>
<comment type="caution">
    <text evidence="5">The sequence shown here is derived from an EMBL/GenBank/DDBJ whole genome shotgun (WGS) entry which is preliminary data.</text>
</comment>
<comment type="subcellular location">
    <subcellularLocation>
        <location evidence="1">Mitochondrion inner membrane</location>
    </subcellularLocation>
</comment>
<evidence type="ECO:0000256" key="3">
    <source>
        <dbReference type="ARBA" id="ARBA00023128"/>
    </source>
</evidence>
<dbReference type="Proteomes" id="UP000192596">
    <property type="component" value="Unassembled WGS sequence"/>
</dbReference>
<dbReference type="InParanoid" id="A0A1V8SAJ9"/>
<name>A0A1V8SAJ9_9PEZI</name>
<dbReference type="EMBL" id="NAJO01000076">
    <property type="protein sequence ID" value="OQN95901.1"/>
    <property type="molecule type" value="Genomic_DNA"/>
</dbReference>
<proteinExistence type="predicted"/>
<evidence type="ECO:0000256" key="1">
    <source>
        <dbReference type="ARBA" id="ARBA00004273"/>
    </source>
</evidence>
<protein>
    <submittedName>
        <fullName evidence="5">Uncharacterized protein</fullName>
    </submittedName>
</protein>
<evidence type="ECO:0000313" key="6">
    <source>
        <dbReference type="Proteomes" id="UP000192596"/>
    </source>
</evidence>
<reference evidence="6" key="1">
    <citation type="submission" date="2017-03" db="EMBL/GenBank/DDBJ databases">
        <title>Genomes of endolithic fungi from Antarctica.</title>
        <authorList>
            <person name="Coleine C."/>
            <person name="Masonjones S."/>
            <person name="Stajich J.E."/>
        </authorList>
    </citation>
    <scope>NUCLEOTIDE SEQUENCE [LARGE SCALE GENOMIC DNA]</scope>
    <source>
        <strain evidence="6">CCFEE 5527</strain>
    </source>
</reference>
<keyword evidence="2" id="KW-0999">Mitochondrion inner membrane</keyword>
<accession>A0A1V8SAJ9</accession>
<dbReference type="InterPro" id="IPR039297">
    <property type="entry name" value="COX7a"/>
</dbReference>
<dbReference type="Pfam" id="PF02238">
    <property type="entry name" value="COX7a"/>
    <property type="match status" value="1"/>
</dbReference>
<dbReference type="STRING" id="1507870.A0A1V8SAJ9"/>
<dbReference type="AlphaFoldDB" id="A0A1V8SAJ9"/>
<keyword evidence="6" id="KW-1185">Reference proteome</keyword>
<dbReference type="GO" id="GO:0005743">
    <property type="term" value="C:mitochondrial inner membrane"/>
    <property type="evidence" value="ECO:0007669"/>
    <property type="project" value="UniProtKB-SubCell"/>
</dbReference>
<sequence>MPAFPGLNRVNNVPAWQRLHQNHDGVRQWNKGPRAKFMLYPYYTALAATTSGMTEGAQTHSQM</sequence>
<evidence type="ECO:0000256" key="2">
    <source>
        <dbReference type="ARBA" id="ARBA00022792"/>
    </source>
</evidence>